<keyword evidence="8" id="KW-0464">Manganese</keyword>
<organism evidence="9 10">
    <name type="scientific">Sulfurimonas marina</name>
    <dbReference type="NCBI Taxonomy" id="2590551"/>
    <lineage>
        <taxon>Bacteria</taxon>
        <taxon>Pseudomonadati</taxon>
        <taxon>Campylobacterota</taxon>
        <taxon>Epsilonproteobacteria</taxon>
        <taxon>Campylobacterales</taxon>
        <taxon>Sulfurimonadaceae</taxon>
        <taxon>Sulfurimonas</taxon>
    </lineage>
</organism>
<dbReference type="EC" id="2.7.7.108" evidence="8"/>
<dbReference type="NCBIfam" id="NF000658">
    <property type="entry name" value="PRK00029.1"/>
    <property type="match status" value="1"/>
</dbReference>
<evidence type="ECO:0000256" key="5">
    <source>
        <dbReference type="ARBA" id="ARBA00022741"/>
    </source>
</evidence>
<feature type="binding site" evidence="8">
    <location>
        <position position="172"/>
    </location>
    <ligand>
        <name>ATP</name>
        <dbReference type="ChEBI" id="CHEBI:30616"/>
    </ligand>
</feature>
<evidence type="ECO:0000256" key="6">
    <source>
        <dbReference type="ARBA" id="ARBA00022840"/>
    </source>
</evidence>
<evidence type="ECO:0000256" key="1">
    <source>
        <dbReference type="ARBA" id="ARBA00009747"/>
    </source>
</evidence>
<dbReference type="InterPro" id="IPR003846">
    <property type="entry name" value="SelO"/>
</dbReference>
<dbReference type="Proteomes" id="UP000593910">
    <property type="component" value="Chromosome"/>
</dbReference>
<feature type="binding site" evidence="8">
    <location>
        <position position="109"/>
    </location>
    <ligand>
        <name>ATP</name>
        <dbReference type="ChEBI" id="CHEBI:30616"/>
    </ligand>
</feature>
<keyword evidence="4 8" id="KW-0479">Metal-binding</keyword>
<keyword evidence="5 8" id="KW-0547">Nucleotide-binding</keyword>
<keyword evidence="7 8" id="KW-0460">Magnesium</keyword>
<evidence type="ECO:0000256" key="4">
    <source>
        <dbReference type="ARBA" id="ARBA00022723"/>
    </source>
</evidence>
<dbReference type="Pfam" id="PF02696">
    <property type="entry name" value="SelO"/>
    <property type="match status" value="1"/>
</dbReference>
<reference evidence="9 10" key="1">
    <citation type="submission" date="2019-06" db="EMBL/GenBank/DDBJ databases">
        <title>Sulfurimonas gotlandica sp. nov., a chemoautotrophic and psychrotolerant epsilonproteobacterium isolated from a pelagic redoxcline, and an emended description of the genus Sulfurimonas.</title>
        <authorList>
            <person name="Wang S."/>
            <person name="Jiang L."/>
            <person name="Shao Z."/>
        </authorList>
    </citation>
    <scope>NUCLEOTIDE SEQUENCE [LARGE SCALE GENOMIC DNA]</scope>
    <source>
        <strain evidence="9 10">B2</strain>
    </source>
</reference>
<keyword evidence="10" id="KW-1185">Reference proteome</keyword>
<feature type="binding site" evidence="8">
    <location>
        <position position="93"/>
    </location>
    <ligand>
        <name>ATP</name>
        <dbReference type="ChEBI" id="CHEBI:30616"/>
    </ligand>
</feature>
<dbReference type="AlphaFoldDB" id="A0A7M3V9L4"/>
<dbReference type="GO" id="GO:0030145">
    <property type="term" value="F:manganese ion binding"/>
    <property type="evidence" value="ECO:0007669"/>
    <property type="project" value="UniProtKB-UniRule"/>
</dbReference>
<comment type="catalytic activity">
    <reaction evidence="8">
        <text>L-threonyl-[protein] + ATP = 3-O-(5'-adenylyl)-L-threonyl-[protein] + diphosphate</text>
        <dbReference type="Rhea" id="RHEA:54292"/>
        <dbReference type="Rhea" id="RHEA-COMP:11060"/>
        <dbReference type="Rhea" id="RHEA-COMP:13847"/>
        <dbReference type="ChEBI" id="CHEBI:30013"/>
        <dbReference type="ChEBI" id="CHEBI:30616"/>
        <dbReference type="ChEBI" id="CHEBI:33019"/>
        <dbReference type="ChEBI" id="CHEBI:138113"/>
        <dbReference type="EC" id="2.7.7.108"/>
    </reaction>
</comment>
<comment type="similarity">
    <text evidence="1 8">Belongs to the SELO family.</text>
</comment>
<feature type="binding site" evidence="8">
    <location>
        <position position="258"/>
    </location>
    <ligand>
        <name>ATP</name>
        <dbReference type="ChEBI" id="CHEBI:30616"/>
    </ligand>
</feature>
<gene>
    <name evidence="8" type="primary">ydiU</name>
    <name evidence="8" type="synonym">selO</name>
    <name evidence="9" type="ORF">FJR03_01280</name>
</gene>
<comment type="catalytic activity">
    <reaction evidence="8">
        <text>L-tyrosyl-[protein] + UTP = O-(5'-uridylyl)-L-tyrosyl-[protein] + diphosphate</text>
        <dbReference type="Rhea" id="RHEA:83887"/>
        <dbReference type="Rhea" id="RHEA-COMP:10136"/>
        <dbReference type="Rhea" id="RHEA-COMP:20238"/>
        <dbReference type="ChEBI" id="CHEBI:33019"/>
        <dbReference type="ChEBI" id="CHEBI:46398"/>
        <dbReference type="ChEBI" id="CHEBI:46858"/>
        <dbReference type="ChEBI" id="CHEBI:90602"/>
    </reaction>
</comment>
<comment type="cofactor">
    <cofactor evidence="8">
        <name>Mg(2+)</name>
        <dbReference type="ChEBI" id="CHEBI:18420"/>
    </cofactor>
    <cofactor evidence="8">
        <name>Mn(2+)</name>
        <dbReference type="ChEBI" id="CHEBI:29035"/>
    </cofactor>
</comment>
<evidence type="ECO:0000256" key="7">
    <source>
        <dbReference type="ARBA" id="ARBA00022842"/>
    </source>
</evidence>
<comment type="catalytic activity">
    <reaction evidence="8">
        <text>L-seryl-[protein] + UTP = O-(5'-uridylyl)-L-seryl-[protein] + diphosphate</text>
        <dbReference type="Rhea" id="RHEA:64604"/>
        <dbReference type="Rhea" id="RHEA-COMP:9863"/>
        <dbReference type="Rhea" id="RHEA-COMP:16635"/>
        <dbReference type="ChEBI" id="CHEBI:29999"/>
        <dbReference type="ChEBI" id="CHEBI:33019"/>
        <dbReference type="ChEBI" id="CHEBI:46398"/>
        <dbReference type="ChEBI" id="CHEBI:156051"/>
    </reaction>
</comment>
<evidence type="ECO:0000313" key="9">
    <source>
        <dbReference type="EMBL" id="QOP40447.1"/>
    </source>
</evidence>
<feature type="binding site" evidence="8">
    <location>
        <position position="179"/>
    </location>
    <ligand>
        <name>ATP</name>
        <dbReference type="ChEBI" id="CHEBI:30616"/>
    </ligand>
</feature>
<dbReference type="EC" id="2.7.7.-" evidence="8"/>
<sequence length="481" mass="55301">MFMKFSDLKLTTPYLELPELFYDLVEPMPLQKPYVMATSPACAELLGVDEDLDRDEKLLSIVNGSEKLEGSKTFAMCYAGHQFGYFVPRLGDGRALNLGKVNGQNLQLKGSGLTLYSRRGDGRAVKRSSIREFLMSEAMHGLGIATSRALALIGSDTDVARESLEKGAIVLRVSPTWIRFGTFEYFKTRRKYEKLQLLADYVIEESFPELQDHEEKYFKMFSKIVENSAKTVARWQSVGFNHGVMNTDNMSIDGRTIDYGPYAMLDDYEANYICNHTDVEGRYSFKNQPSIMQWNLSVLANALSPMVNIIKMSKLVEKDFISIYESEYLELMKNKMGLFEEDENDIPLIRWMLGSLESSVVDYSRFFRTLSTYDGDKSEILALCEYETPLKEWLEGYDERVQKEQLSQQKRSKKMLQTNPKFVLKNHLLQEAIEKEEEGDFRMIEDLLKVALDPFSEHEELEYLNIPTPPRSKNLKLSCSS</sequence>
<dbReference type="GO" id="GO:0000287">
    <property type="term" value="F:magnesium ion binding"/>
    <property type="evidence" value="ECO:0007669"/>
    <property type="project" value="UniProtKB-UniRule"/>
</dbReference>
<protein>
    <recommendedName>
        <fullName evidence="8">Protein nucleotidyltransferase YdiU</fullName>
        <ecNumber evidence="8">2.7.7.-</ecNumber>
    </recommendedName>
    <alternativeName>
        <fullName evidence="8">Protein adenylyltransferase YdiU</fullName>
        <ecNumber evidence="8">2.7.7.108</ecNumber>
    </alternativeName>
    <alternativeName>
        <fullName evidence="8">Protein uridylyltransferase YdiU</fullName>
        <ecNumber evidence="8">2.7.7.-</ecNumber>
    </alternativeName>
</protein>
<proteinExistence type="inferred from homology"/>
<comment type="catalytic activity">
    <reaction evidence="8">
        <text>L-seryl-[protein] + ATP = 3-O-(5'-adenylyl)-L-seryl-[protein] + diphosphate</text>
        <dbReference type="Rhea" id="RHEA:58120"/>
        <dbReference type="Rhea" id="RHEA-COMP:9863"/>
        <dbReference type="Rhea" id="RHEA-COMP:15073"/>
        <dbReference type="ChEBI" id="CHEBI:29999"/>
        <dbReference type="ChEBI" id="CHEBI:30616"/>
        <dbReference type="ChEBI" id="CHEBI:33019"/>
        <dbReference type="ChEBI" id="CHEBI:142516"/>
        <dbReference type="EC" id="2.7.7.108"/>
    </reaction>
</comment>
<keyword evidence="6 8" id="KW-0067">ATP-binding</keyword>
<keyword evidence="2 8" id="KW-0808">Transferase</keyword>
<name>A0A7M3V9L4_9BACT</name>
<dbReference type="HAMAP" id="MF_00692">
    <property type="entry name" value="SelO"/>
    <property type="match status" value="1"/>
</dbReference>
<dbReference type="PANTHER" id="PTHR32057">
    <property type="entry name" value="PROTEIN ADENYLYLTRANSFERASE SELO, MITOCHONDRIAL"/>
    <property type="match status" value="1"/>
</dbReference>
<keyword evidence="3 8" id="KW-0548">Nucleotidyltransferase</keyword>
<comment type="catalytic activity">
    <reaction evidence="8">
        <text>L-histidyl-[protein] + UTP = N(tele)-(5'-uridylyl)-L-histidyl-[protein] + diphosphate</text>
        <dbReference type="Rhea" id="RHEA:83891"/>
        <dbReference type="Rhea" id="RHEA-COMP:9745"/>
        <dbReference type="Rhea" id="RHEA-COMP:20239"/>
        <dbReference type="ChEBI" id="CHEBI:29979"/>
        <dbReference type="ChEBI" id="CHEBI:33019"/>
        <dbReference type="ChEBI" id="CHEBI:46398"/>
        <dbReference type="ChEBI" id="CHEBI:233474"/>
    </reaction>
</comment>
<evidence type="ECO:0000256" key="3">
    <source>
        <dbReference type="ARBA" id="ARBA00022695"/>
    </source>
</evidence>
<feature type="binding site" evidence="8">
    <location>
        <position position="122"/>
    </location>
    <ligand>
        <name>ATP</name>
        <dbReference type="ChEBI" id="CHEBI:30616"/>
    </ligand>
</feature>
<feature type="binding site" evidence="8">
    <location>
        <position position="258"/>
    </location>
    <ligand>
        <name>Mg(2+)</name>
        <dbReference type="ChEBI" id="CHEBI:18420"/>
    </ligand>
</feature>
<dbReference type="KEGG" id="smax:FJR03_01280"/>
<feature type="binding site" evidence="8">
    <location>
        <position position="91"/>
    </location>
    <ligand>
        <name>ATP</name>
        <dbReference type="ChEBI" id="CHEBI:30616"/>
    </ligand>
</feature>
<feature type="binding site" evidence="8">
    <location>
        <position position="249"/>
    </location>
    <ligand>
        <name>Mg(2+)</name>
        <dbReference type="ChEBI" id="CHEBI:18420"/>
    </ligand>
</feature>
<evidence type="ECO:0000256" key="2">
    <source>
        <dbReference type="ARBA" id="ARBA00022679"/>
    </source>
</evidence>
<feature type="binding site" evidence="8">
    <location>
        <position position="121"/>
    </location>
    <ligand>
        <name>ATP</name>
        <dbReference type="ChEBI" id="CHEBI:30616"/>
    </ligand>
</feature>
<comment type="catalytic activity">
    <reaction evidence="8">
        <text>L-tyrosyl-[protein] + ATP = O-(5'-adenylyl)-L-tyrosyl-[protein] + diphosphate</text>
        <dbReference type="Rhea" id="RHEA:54288"/>
        <dbReference type="Rhea" id="RHEA-COMP:10136"/>
        <dbReference type="Rhea" id="RHEA-COMP:13846"/>
        <dbReference type="ChEBI" id="CHEBI:30616"/>
        <dbReference type="ChEBI" id="CHEBI:33019"/>
        <dbReference type="ChEBI" id="CHEBI:46858"/>
        <dbReference type="ChEBI" id="CHEBI:83624"/>
        <dbReference type="EC" id="2.7.7.108"/>
    </reaction>
</comment>
<feature type="active site" description="Proton acceptor" evidence="8">
    <location>
        <position position="248"/>
    </location>
</feature>
<dbReference type="GO" id="GO:0005524">
    <property type="term" value="F:ATP binding"/>
    <property type="evidence" value="ECO:0007669"/>
    <property type="project" value="UniProtKB-UniRule"/>
</dbReference>
<dbReference type="GO" id="GO:0070733">
    <property type="term" value="F:AMPylase activity"/>
    <property type="evidence" value="ECO:0007669"/>
    <property type="project" value="UniProtKB-EC"/>
</dbReference>
<comment type="function">
    <text evidence="8">Nucleotidyltransferase involved in the post-translational modification of proteins. It can catalyze the addition of adenosine monophosphate (AMP) or uridine monophosphate (UMP) to a protein, resulting in modifications known as AMPylation and UMPylation.</text>
</comment>
<feature type="binding site" evidence="8">
    <location>
        <position position="94"/>
    </location>
    <ligand>
        <name>ATP</name>
        <dbReference type="ChEBI" id="CHEBI:30616"/>
    </ligand>
</feature>
<accession>A0A7M3V9L4</accession>
<evidence type="ECO:0000256" key="8">
    <source>
        <dbReference type="HAMAP-Rule" id="MF_00692"/>
    </source>
</evidence>
<evidence type="ECO:0000313" key="10">
    <source>
        <dbReference type="Proteomes" id="UP000593910"/>
    </source>
</evidence>
<dbReference type="PANTHER" id="PTHR32057:SF14">
    <property type="entry name" value="PROTEIN ADENYLYLTRANSFERASE SELO, MITOCHONDRIAL"/>
    <property type="match status" value="1"/>
</dbReference>
<dbReference type="EMBL" id="CP041165">
    <property type="protein sequence ID" value="QOP40447.1"/>
    <property type="molecule type" value="Genomic_DNA"/>
</dbReference>